<accession>A0A816HTE2</accession>
<comment type="caution">
    <text evidence="1">The sequence shown here is derived from an EMBL/GenBank/DDBJ whole genome shotgun (WGS) entry which is preliminary data.</text>
</comment>
<keyword evidence="2" id="KW-1185">Reference proteome</keyword>
<dbReference type="EMBL" id="CAJNOR010020890">
    <property type="protein sequence ID" value="CAF1690894.1"/>
    <property type="molecule type" value="Genomic_DNA"/>
</dbReference>
<proteinExistence type="predicted"/>
<gene>
    <name evidence="1" type="ORF">XAT740_LOCUS63944</name>
</gene>
<feature type="non-terminal residue" evidence="1">
    <location>
        <position position="1"/>
    </location>
</feature>
<reference evidence="1" key="1">
    <citation type="submission" date="2021-02" db="EMBL/GenBank/DDBJ databases">
        <authorList>
            <person name="Nowell W R."/>
        </authorList>
    </citation>
    <scope>NUCLEOTIDE SEQUENCE</scope>
</reference>
<sequence length="148" mass="16727">EELDKNQSTVFHVLREYHRPRLGSLLRNHGINVEVEDENVALDFLSEDGVEKGMENIRESMVKSSSDVVADKGAVLLVNTDSTAEKLWQLEVRTITVATTIKVYVKRTGEHFDVPMSAVSTVEDVIKYVCEESVCHGTMDYNNYYLVS</sequence>
<protein>
    <submittedName>
        <fullName evidence="1">Uncharacterized protein</fullName>
    </submittedName>
</protein>
<evidence type="ECO:0000313" key="1">
    <source>
        <dbReference type="EMBL" id="CAF1690894.1"/>
    </source>
</evidence>
<dbReference type="Proteomes" id="UP000663828">
    <property type="component" value="Unassembled WGS sequence"/>
</dbReference>
<name>A0A816HTE2_ADIRI</name>
<dbReference type="AlphaFoldDB" id="A0A816HTE2"/>
<organism evidence="1 2">
    <name type="scientific">Adineta ricciae</name>
    <name type="common">Rotifer</name>
    <dbReference type="NCBI Taxonomy" id="249248"/>
    <lineage>
        <taxon>Eukaryota</taxon>
        <taxon>Metazoa</taxon>
        <taxon>Spiralia</taxon>
        <taxon>Gnathifera</taxon>
        <taxon>Rotifera</taxon>
        <taxon>Eurotatoria</taxon>
        <taxon>Bdelloidea</taxon>
        <taxon>Adinetida</taxon>
        <taxon>Adinetidae</taxon>
        <taxon>Adineta</taxon>
    </lineage>
</organism>
<feature type="non-terminal residue" evidence="1">
    <location>
        <position position="148"/>
    </location>
</feature>
<evidence type="ECO:0000313" key="2">
    <source>
        <dbReference type="Proteomes" id="UP000663828"/>
    </source>
</evidence>